<keyword evidence="2" id="KW-1185">Reference proteome</keyword>
<evidence type="ECO:0000313" key="1">
    <source>
        <dbReference type="EMBL" id="MCI91092.1"/>
    </source>
</evidence>
<dbReference type="EMBL" id="LXQA011262537">
    <property type="protein sequence ID" value="MCI91092.1"/>
    <property type="molecule type" value="Genomic_DNA"/>
</dbReference>
<evidence type="ECO:0008006" key="3">
    <source>
        <dbReference type="Google" id="ProtNLM"/>
    </source>
</evidence>
<feature type="non-terminal residue" evidence="1">
    <location>
        <position position="1"/>
    </location>
</feature>
<protein>
    <recommendedName>
        <fullName evidence="3">Chromo domain-containing protein</fullName>
    </recommendedName>
</protein>
<organism evidence="1 2">
    <name type="scientific">Trifolium medium</name>
    <dbReference type="NCBI Taxonomy" id="97028"/>
    <lineage>
        <taxon>Eukaryota</taxon>
        <taxon>Viridiplantae</taxon>
        <taxon>Streptophyta</taxon>
        <taxon>Embryophyta</taxon>
        <taxon>Tracheophyta</taxon>
        <taxon>Spermatophyta</taxon>
        <taxon>Magnoliopsida</taxon>
        <taxon>eudicotyledons</taxon>
        <taxon>Gunneridae</taxon>
        <taxon>Pentapetalae</taxon>
        <taxon>rosids</taxon>
        <taxon>fabids</taxon>
        <taxon>Fabales</taxon>
        <taxon>Fabaceae</taxon>
        <taxon>Papilionoideae</taxon>
        <taxon>50 kb inversion clade</taxon>
        <taxon>NPAAA clade</taxon>
        <taxon>Hologalegina</taxon>
        <taxon>IRL clade</taxon>
        <taxon>Trifolieae</taxon>
        <taxon>Trifolium</taxon>
    </lineage>
</organism>
<comment type="caution">
    <text evidence="1">The sequence shown here is derived from an EMBL/GenBank/DDBJ whole genome shotgun (WGS) entry which is preliminary data.</text>
</comment>
<sequence>QWDQSPVTEATWEDMDTLQDKFPFLNLEDKVAFNGKGIVMRPNITTKVPEEGDSAKSQRGP</sequence>
<dbReference type="Proteomes" id="UP000265520">
    <property type="component" value="Unassembled WGS sequence"/>
</dbReference>
<evidence type="ECO:0000313" key="2">
    <source>
        <dbReference type="Proteomes" id="UP000265520"/>
    </source>
</evidence>
<proteinExistence type="predicted"/>
<accession>A0A392VUG4</accession>
<name>A0A392VUG4_9FABA</name>
<reference evidence="1 2" key="1">
    <citation type="journal article" date="2018" name="Front. Plant Sci.">
        <title>Red Clover (Trifolium pratense) and Zigzag Clover (T. medium) - A Picture of Genomic Similarities and Differences.</title>
        <authorList>
            <person name="Dluhosova J."/>
            <person name="Istvanek J."/>
            <person name="Nedelnik J."/>
            <person name="Repkova J."/>
        </authorList>
    </citation>
    <scope>NUCLEOTIDE SEQUENCE [LARGE SCALE GENOMIC DNA]</scope>
    <source>
        <strain evidence="2">cv. 10/8</strain>
        <tissue evidence="1">Leaf</tissue>
    </source>
</reference>
<dbReference type="AlphaFoldDB" id="A0A392VUG4"/>